<organism evidence="2 3">
    <name type="scientific">Alkalimonas mucilaginosa</name>
    <dbReference type="NCBI Taxonomy" id="3057676"/>
    <lineage>
        <taxon>Bacteria</taxon>
        <taxon>Pseudomonadati</taxon>
        <taxon>Pseudomonadota</taxon>
        <taxon>Gammaproteobacteria</taxon>
        <taxon>Alkalimonas</taxon>
    </lineage>
</organism>
<evidence type="ECO:0000313" key="2">
    <source>
        <dbReference type="EMBL" id="MEE2022997.1"/>
    </source>
</evidence>
<proteinExistence type="predicted"/>
<dbReference type="RefSeq" id="WP_330086352.1">
    <property type="nucleotide sequence ID" value="NZ_JAUGZK010000001.1"/>
</dbReference>
<protein>
    <submittedName>
        <fullName evidence="2">DUF3137 domain-containing protein</fullName>
    </submittedName>
</protein>
<keyword evidence="1" id="KW-0812">Transmembrane</keyword>
<reference evidence="2 3" key="1">
    <citation type="submission" date="2023-06" db="EMBL/GenBank/DDBJ databases">
        <title>Alkalimonas sp., MEB004 an alkaliphilic bacterium isolated from Lonar Lake, India.</title>
        <authorList>
            <person name="Joshi A."/>
            <person name="Thite S."/>
        </authorList>
    </citation>
    <scope>NUCLEOTIDE SEQUENCE [LARGE SCALE GENOMIC DNA]</scope>
    <source>
        <strain evidence="2 3">MEB004</strain>
    </source>
</reference>
<feature type="transmembrane region" description="Helical" evidence="1">
    <location>
        <begin position="88"/>
        <end position="107"/>
    </location>
</feature>
<evidence type="ECO:0000313" key="3">
    <source>
        <dbReference type="Proteomes" id="UP001339167"/>
    </source>
</evidence>
<evidence type="ECO:0000256" key="1">
    <source>
        <dbReference type="SAM" id="Phobius"/>
    </source>
</evidence>
<dbReference type="InterPro" id="IPR021484">
    <property type="entry name" value="DUF3137"/>
</dbReference>
<feature type="transmembrane region" description="Helical" evidence="1">
    <location>
        <begin position="113"/>
        <end position="131"/>
    </location>
</feature>
<sequence length="360" mass="40768">MQNTSPQPDHNKALMDGWLNKAQRSRQALSLLQAELHGFVQRWRRSPEATPQQSNAAASNQPSLVVTEQDSAALEQLRQQLIRSAWPVRKVAIPSLLLYLFLCVWLFPLNQWLNLLLITIITGLFLLFLTVREIMLPNYQAFSEHFRHHFVPALARNFANISYQQNGQLDPSLFVQRLHFGDNRLHPGKTVARSEQSDYFRGNHRGCAWELVQVSFYNQQDTQLFCGQLVLLTLPKHFAGSTSINMPCLESSASRVHLENSDFTTRFSVMATDQISARSWLTPAVMTRLEQLSQLFSDKLRANLSGNSLLLLLPAKQLVALPAIDEPITQSQAGLAFVQELQLFHQLIDALVAQFPTTQA</sequence>
<comment type="caution">
    <text evidence="2">The sequence shown here is derived from an EMBL/GenBank/DDBJ whole genome shotgun (WGS) entry which is preliminary data.</text>
</comment>
<dbReference type="Pfam" id="PF11335">
    <property type="entry name" value="DUF3137"/>
    <property type="match status" value="1"/>
</dbReference>
<dbReference type="EMBL" id="JAUGZK010000001">
    <property type="protein sequence ID" value="MEE2022997.1"/>
    <property type="molecule type" value="Genomic_DNA"/>
</dbReference>
<accession>A0ABU7JBC5</accession>
<gene>
    <name evidence="2" type="ORF">QWF21_01975</name>
</gene>
<keyword evidence="1" id="KW-1133">Transmembrane helix</keyword>
<keyword evidence="3" id="KW-1185">Reference proteome</keyword>
<dbReference type="Proteomes" id="UP001339167">
    <property type="component" value="Unassembled WGS sequence"/>
</dbReference>
<name>A0ABU7JBC5_9GAMM</name>
<keyword evidence="1" id="KW-0472">Membrane</keyword>